<evidence type="ECO:0000313" key="4">
    <source>
        <dbReference type="Proteomes" id="UP001311799"/>
    </source>
</evidence>
<reference evidence="3 4" key="1">
    <citation type="submission" date="2023-10" db="EMBL/GenBank/DDBJ databases">
        <title>Comparative genomics analysis reveals potential genetic determinants of host preference in Cryptosporidium xiaoi.</title>
        <authorList>
            <person name="Xiao L."/>
            <person name="Li J."/>
        </authorList>
    </citation>
    <scope>NUCLEOTIDE SEQUENCE [LARGE SCALE GENOMIC DNA]</scope>
    <source>
        <strain evidence="3 4">52996</strain>
    </source>
</reference>
<evidence type="ECO:0000313" key="3">
    <source>
        <dbReference type="EMBL" id="KAK6587769.1"/>
    </source>
</evidence>
<evidence type="ECO:0000256" key="2">
    <source>
        <dbReference type="SAM" id="Phobius"/>
    </source>
</evidence>
<proteinExistence type="predicted"/>
<sequence length="1435" mass="166738">MCKNNALRAIIFVIFSLVLFFGFNNKNCACSPPEDAEFSEKYIKKFSLLLYTIFLEVTSECQLRSFDPSSTDLAVFEEVGLSLSNNFDKCEKVLIDRFPALSVPYIPNSKILASCSIAYEICCRIRKSISTHADFSKIINGSSKYMDKEDYVRTSMETISTFKDLEGKPVSSYGFVYSSTLDPHRGITSLKDTIREIKYEADSDDLKSSESQSSDEDEDKSEGRNSYGNKDIIQQHMPPSTRFDVKLAPFMHCNSHQYIYTYYNKHDSSKCLGLSIPQLEVVSSIQSVSINVKGVPRIPLDIACTAMWFISQRWDYCPSVFRELAQLKMKPSIKFCEIIERNVPEKSKYLTRSLLLSDSYMILRASKILEYVETVLKLNSRHFPEFEITSRDIASIIYQGESDTLVNNDEKEIYNSLTKNRLEKKDEDFNNKEIEYGNKKFGITYPAYKRNRDNFTTIFDQIMYNGDEYYVEERDNLLILPLELKRSPDWTSEKHFGSYSKEILNSRTVLQNYYIPPPSTFVPNDVSNWITGPCCWLKNNQKHIPPLFVSISKDHGYNLHILNACEGVFALINDSGESCANVIVSAIFFSYSLESYAMASDICSEVAIRANLPFYPKKSLKDTLFSTNQHSLIALYEGIVVALCLELGIILEKENIHKIIFSDYPVNSSLIPRMSINNLLYRALKIPNDLGKVSFWKWEIKLYSKLSNKQARIILSQRTTQLTLEIAQATNEIEIMNDILRKKNILQGGNSKNIDLSSDELNNKIKNNYLHHYNYDYKLANTDHIEMNIKKLEKLRYDLISEKERIEFYIQALTNYIGHKIHDVPKEHRKGKFTPLYKPSVFKINIYDSTRLKQGIDISRSVRSLHQMSDYDPINKKFDQHSPKVEYKIKRYYREIGECAFLTDRGLEMAVYTQELFGSYLNIPLDISIACLIIHKMPPYSNIKESFIRSAFSVLHSQKIFIDFDNLEFIWLKIVPIFSVPSGKLSKAKYYKLFEDPDDNFENSQDDECNGFRKANFRVKRNEPIILDDKTPSSETFKEDNDVFSRNGCYRVPGPKKVSNLVKVPKKNDYLSPIESDYNNIHDFDNFWNKINSLGHETSFNNKLINDEYKTLKGKIITINSELTQAYKNLNTSKSEDRDRYYTTIINILEKDKKRVFSRIIYLAGIIATQEVKNSEKDGYLIPNNVRKIADLHKVNSIHEADILKLKSDDSNIDHDRRIKELEYKISENNIEMLKIIEIEGNDLEDPRWYSDIEKCLSSYIPFRTEVESVYPSMGFQDFYLTSKVVFKIDQKEKCSSTELRVYAQISRDLKKLFNAINIPVVKIQGKRLEFMDNLEQIDPRKMIYWQYLHGMLLGDKKEGCKYLKKFLKIITPVKGLKTRDFIGSPMFIIWCANHIQSRLGNEDIWRNIIGLIWLIFNSKPFKPKDYIWKNITLV</sequence>
<gene>
    <name evidence="3" type="ORF">RS030_81163</name>
</gene>
<feature type="transmembrane region" description="Helical" evidence="2">
    <location>
        <begin position="7"/>
        <end position="23"/>
    </location>
</feature>
<keyword evidence="4" id="KW-1185">Reference proteome</keyword>
<name>A0AAV9XU29_9CRYT</name>
<dbReference type="EMBL" id="JAWDEY010000036">
    <property type="protein sequence ID" value="KAK6587769.1"/>
    <property type="molecule type" value="Genomic_DNA"/>
</dbReference>
<feature type="region of interest" description="Disordered" evidence="1">
    <location>
        <begin position="201"/>
        <end position="234"/>
    </location>
</feature>
<evidence type="ECO:0000256" key="1">
    <source>
        <dbReference type="SAM" id="MobiDB-lite"/>
    </source>
</evidence>
<organism evidence="3 4">
    <name type="scientific">Cryptosporidium xiaoi</name>
    <dbReference type="NCBI Taxonomy" id="659607"/>
    <lineage>
        <taxon>Eukaryota</taxon>
        <taxon>Sar</taxon>
        <taxon>Alveolata</taxon>
        <taxon>Apicomplexa</taxon>
        <taxon>Conoidasida</taxon>
        <taxon>Coccidia</taxon>
        <taxon>Eucoccidiorida</taxon>
        <taxon>Eimeriorina</taxon>
        <taxon>Cryptosporidiidae</taxon>
        <taxon>Cryptosporidium</taxon>
    </lineage>
</organism>
<keyword evidence="2" id="KW-1133">Transmembrane helix</keyword>
<comment type="caution">
    <text evidence="3">The sequence shown here is derived from an EMBL/GenBank/DDBJ whole genome shotgun (WGS) entry which is preliminary data.</text>
</comment>
<accession>A0AAV9XU29</accession>
<keyword evidence="2" id="KW-0472">Membrane</keyword>
<protein>
    <submittedName>
        <fullName evidence="3">Uncharacterized protein</fullName>
    </submittedName>
</protein>
<keyword evidence="2" id="KW-0812">Transmembrane</keyword>
<dbReference type="Proteomes" id="UP001311799">
    <property type="component" value="Unassembled WGS sequence"/>
</dbReference>